<sequence length="574" mass="63646">MEIKKQFIIIQDSMGFATSQRKKLLLSSHLPGSWWAYHELGIAKPCQDGDGHQGFKISLMKTFFSLRRFYSICKHKYYFSNFNFCSSLSSFFPNSFTITLDILIFSLKSTNFKLQYTKIRLLKLKEEKMVRPDGHRGDDNLDPLTDRTDRVEGALGSSAQPPHIPISSRPPLLSHHPHTPVPYDIYGSSHPPSQPLPALYDPYVHALSVHPHIPYRSIVQEPMNEFSGPGRKLGAKFQDQMVGAVPTDSSYNTHECIATDYGISSSDPFGLDPEPAMVGSLHISREDVGMVHGDSDDDDDVDDDDDGAEAGGEEKPITVAPVAPTSSSGSRPCPRKGKGLTGSFILVMSKIVGKKAKSSDWELTGPTDGGPIDPELIQLYGGHVAGRIWLGQERSILKSRSRYIALQRGGSRTTTVFTCHLMITVIQSDLGIMYTGGGINGQELFDVATDPHGRLSSSDRDAFYIQFLLGSSLFTDKSSNVVPAKLWPLVKNVRSCRGFAWVLRRLRICIGTLVRPLVWMRRNWPDTGHYLSNSNFLWYSGSSISFINFCQEPLMNRVATSSSLTISVNLASTF</sequence>
<gene>
    <name evidence="1" type="ORF">M9H77_04531</name>
</gene>
<reference evidence="2" key="1">
    <citation type="journal article" date="2023" name="Nat. Plants">
        <title>Single-cell RNA sequencing provides a high-resolution roadmap for understanding the multicellular compartmentation of specialized metabolism.</title>
        <authorList>
            <person name="Sun S."/>
            <person name="Shen X."/>
            <person name="Li Y."/>
            <person name="Li Y."/>
            <person name="Wang S."/>
            <person name="Li R."/>
            <person name="Zhang H."/>
            <person name="Shen G."/>
            <person name="Guo B."/>
            <person name="Wei J."/>
            <person name="Xu J."/>
            <person name="St-Pierre B."/>
            <person name="Chen S."/>
            <person name="Sun C."/>
        </authorList>
    </citation>
    <scope>NUCLEOTIDE SEQUENCE [LARGE SCALE GENOMIC DNA]</scope>
</reference>
<dbReference type="Proteomes" id="UP001060085">
    <property type="component" value="Linkage Group LG01"/>
</dbReference>
<evidence type="ECO:0000313" key="1">
    <source>
        <dbReference type="EMBL" id="KAI5683303.1"/>
    </source>
</evidence>
<accession>A0ACC0CE97</accession>
<organism evidence="1 2">
    <name type="scientific">Catharanthus roseus</name>
    <name type="common">Madagascar periwinkle</name>
    <name type="synonym">Vinca rosea</name>
    <dbReference type="NCBI Taxonomy" id="4058"/>
    <lineage>
        <taxon>Eukaryota</taxon>
        <taxon>Viridiplantae</taxon>
        <taxon>Streptophyta</taxon>
        <taxon>Embryophyta</taxon>
        <taxon>Tracheophyta</taxon>
        <taxon>Spermatophyta</taxon>
        <taxon>Magnoliopsida</taxon>
        <taxon>eudicotyledons</taxon>
        <taxon>Gunneridae</taxon>
        <taxon>Pentapetalae</taxon>
        <taxon>asterids</taxon>
        <taxon>lamiids</taxon>
        <taxon>Gentianales</taxon>
        <taxon>Apocynaceae</taxon>
        <taxon>Rauvolfioideae</taxon>
        <taxon>Vinceae</taxon>
        <taxon>Catharanthinae</taxon>
        <taxon>Catharanthus</taxon>
    </lineage>
</organism>
<comment type="caution">
    <text evidence="1">The sequence shown here is derived from an EMBL/GenBank/DDBJ whole genome shotgun (WGS) entry which is preliminary data.</text>
</comment>
<proteinExistence type="predicted"/>
<dbReference type="EMBL" id="CM044701">
    <property type="protein sequence ID" value="KAI5683303.1"/>
    <property type="molecule type" value="Genomic_DNA"/>
</dbReference>
<keyword evidence="2" id="KW-1185">Reference proteome</keyword>
<name>A0ACC0CE97_CATRO</name>
<evidence type="ECO:0000313" key="2">
    <source>
        <dbReference type="Proteomes" id="UP001060085"/>
    </source>
</evidence>
<protein>
    <submittedName>
        <fullName evidence="1">Uncharacterized protein</fullName>
    </submittedName>
</protein>